<sequence>MARRGGILAADLAREHAVTIWDCKLNGPEREAMGKKARDSRVQVGNSLAQALEGATLVFSTVTAGEALKVAQLAAALLQPGQYFLDLNSVAPETKRQAAEHFLPGAYIDVAVMAPVPPARLQTPLLIGGPQAEAIAPRLQGLGLNARYGASTVGQVSAIKMCRSVMIKGLEALTTECLFAAREYGVEEEVLSSLHHSFPSLGWTGAFPDYLISRVAEHGIRRSEEMEEVVKTLRDVESAGIMSEAIAKSQRQLPEQMAARSLSYRQLMPFGLENAGREAEITAIWPDRRFCRLRPGSFSGYCAPSPALLRGPRSCYRRSPALYWQNRCR</sequence>
<dbReference type="InterPro" id="IPR013328">
    <property type="entry name" value="6PGD_dom2"/>
</dbReference>
<keyword evidence="1" id="KW-0560">Oxidoreductase</keyword>
<dbReference type="SUPFAM" id="SSF51735">
    <property type="entry name" value="NAD(P)-binding Rossmann-fold domains"/>
    <property type="match status" value="1"/>
</dbReference>
<dbReference type="SUPFAM" id="SSF48179">
    <property type="entry name" value="6-phosphogluconate dehydrogenase C-terminal domain-like"/>
    <property type="match status" value="1"/>
</dbReference>
<evidence type="ECO:0000313" key="3">
    <source>
        <dbReference type="EMBL" id="VEB03542.1"/>
    </source>
</evidence>
<organism evidence="3 4">
    <name type="scientific">Klebsiella pneumoniae</name>
    <dbReference type="NCBI Taxonomy" id="573"/>
    <lineage>
        <taxon>Bacteria</taxon>
        <taxon>Pseudomonadati</taxon>
        <taxon>Pseudomonadota</taxon>
        <taxon>Gammaproteobacteria</taxon>
        <taxon>Enterobacterales</taxon>
        <taxon>Enterobacteriaceae</taxon>
        <taxon>Klebsiella/Raoultella group</taxon>
        <taxon>Klebsiella</taxon>
        <taxon>Klebsiella pneumoniae complex</taxon>
    </lineage>
</organism>
<dbReference type="InterPro" id="IPR015814">
    <property type="entry name" value="Pgluconate_DH_NAD-bd_C"/>
</dbReference>
<gene>
    <name evidence="3" type="ORF">NCTC13635_03725</name>
</gene>
<evidence type="ECO:0000313" key="4">
    <source>
        <dbReference type="Proteomes" id="UP000282433"/>
    </source>
</evidence>
<protein>
    <submittedName>
        <fullName evidence="3">Putative dehydrogenase</fullName>
    </submittedName>
</protein>
<dbReference type="GO" id="GO:0016616">
    <property type="term" value="F:oxidoreductase activity, acting on the CH-OH group of donors, NAD or NADP as acceptor"/>
    <property type="evidence" value="ECO:0007669"/>
    <property type="project" value="UniProtKB-ARBA"/>
</dbReference>
<dbReference type="EMBL" id="LR134162">
    <property type="protein sequence ID" value="VEB03542.1"/>
    <property type="molecule type" value="Genomic_DNA"/>
</dbReference>
<feature type="domain" description="Phosphogluconate dehydrogenase NAD-binding putative C-terminal" evidence="2">
    <location>
        <begin position="181"/>
        <end position="252"/>
    </location>
</feature>
<dbReference type="Pfam" id="PF09130">
    <property type="entry name" value="DUF1932"/>
    <property type="match status" value="1"/>
</dbReference>
<reference evidence="3 4" key="1">
    <citation type="submission" date="2018-12" db="EMBL/GenBank/DDBJ databases">
        <authorList>
            <consortium name="Pathogen Informatics"/>
        </authorList>
    </citation>
    <scope>NUCLEOTIDE SEQUENCE [LARGE SCALE GENOMIC DNA]</scope>
    <source>
        <strain evidence="3 4">NCTC13635</strain>
    </source>
</reference>
<dbReference type="AlphaFoldDB" id="A0A3S4GG22"/>
<dbReference type="Gene3D" id="1.10.1040.10">
    <property type="entry name" value="N-(1-d-carboxylethyl)-l-norvaline Dehydrogenase, domain 2"/>
    <property type="match status" value="1"/>
</dbReference>
<evidence type="ECO:0000259" key="2">
    <source>
        <dbReference type="Pfam" id="PF09130"/>
    </source>
</evidence>
<accession>A0A3S4GG22</accession>
<evidence type="ECO:0000256" key="1">
    <source>
        <dbReference type="ARBA" id="ARBA00023002"/>
    </source>
</evidence>
<dbReference type="InterPro" id="IPR008927">
    <property type="entry name" value="6-PGluconate_DH-like_C_sf"/>
</dbReference>
<dbReference type="Gene3D" id="3.40.50.720">
    <property type="entry name" value="NAD(P)-binding Rossmann-like Domain"/>
    <property type="match status" value="1"/>
</dbReference>
<name>A0A3S4GG22_KLEPN</name>
<dbReference type="Proteomes" id="UP000282433">
    <property type="component" value="Chromosome"/>
</dbReference>
<proteinExistence type="predicted"/>
<dbReference type="InterPro" id="IPR036291">
    <property type="entry name" value="NAD(P)-bd_dom_sf"/>
</dbReference>